<feature type="region of interest" description="Disordered" evidence="1">
    <location>
        <begin position="195"/>
        <end position="217"/>
    </location>
</feature>
<accession>A0A482Y5B6</accession>
<protein>
    <submittedName>
        <fullName evidence="2">Uncharacterized protein</fullName>
    </submittedName>
</protein>
<dbReference type="Proteomes" id="UP000291097">
    <property type="component" value="Unassembled WGS sequence"/>
</dbReference>
<evidence type="ECO:0000313" key="3">
    <source>
        <dbReference type="Proteomes" id="UP000291097"/>
    </source>
</evidence>
<proteinExistence type="predicted"/>
<gene>
    <name evidence="2" type="ORF">BDK88_2744</name>
</gene>
<dbReference type="RefSeq" id="WP_130500834.1">
    <property type="nucleotide sequence ID" value="NZ_SHMP01000005.1"/>
</dbReference>
<sequence length="278" mass="29793">MTSEFADGGLEERLDFRRDERSSSRPDSAVHAAGPPRRVVTDGGQAEVEEPEDETTDSETGGEVEDAPESEETEGEDEDEIEEPEVEEEAAEPEAEEETAEEDEYHIEDADDVYQDEAVAGVLHLDLEGLFLDLLGLEVNLNPVTLDVSARPGENNLLGNLLATVSGLFDGSSGMLETVESLLNKPSEFLDALFGGRGADGETEGEDAEPGDDSPGRISSAVGWLKAKLAALVPSFPTEEVVAAIVSEVIEQVVERLEPERTDAPGERTEPSQAEVPS</sequence>
<feature type="compositionally biased region" description="Basic and acidic residues" evidence="1">
    <location>
        <begin position="10"/>
        <end position="24"/>
    </location>
</feature>
<feature type="compositionally biased region" description="Acidic residues" evidence="1">
    <location>
        <begin position="201"/>
        <end position="212"/>
    </location>
</feature>
<reference evidence="2 3" key="1">
    <citation type="submission" date="2019-02" db="EMBL/GenBank/DDBJ databases">
        <title>Genomic Encyclopedia of Archaeal and Bacterial Type Strains, Phase II (KMG-II): from individual species to whole genera.</title>
        <authorList>
            <person name="Goeker M."/>
        </authorList>
    </citation>
    <scope>NUCLEOTIDE SEQUENCE [LARGE SCALE GENOMIC DNA]</scope>
    <source>
        <strain evidence="2 3">DSM 18328</strain>
    </source>
</reference>
<evidence type="ECO:0000256" key="1">
    <source>
        <dbReference type="SAM" id="MobiDB-lite"/>
    </source>
</evidence>
<comment type="caution">
    <text evidence="2">The sequence shown here is derived from an EMBL/GenBank/DDBJ whole genome shotgun (WGS) entry which is preliminary data.</text>
</comment>
<feature type="compositionally biased region" description="Acidic residues" evidence="1">
    <location>
        <begin position="47"/>
        <end position="105"/>
    </location>
</feature>
<organism evidence="2 3">
    <name type="scientific">Natrinema hispanicum</name>
    <dbReference type="NCBI Taxonomy" id="392421"/>
    <lineage>
        <taxon>Archaea</taxon>
        <taxon>Methanobacteriati</taxon>
        <taxon>Methanobacteriota</taxon>
        <taxon>Stenosarchaea group</taxon>
        <taxon>Halobacteria</taxon>
        <taxon>Halobacteriales</taxon>
        <taxon>Natrialbaceae</taxon>
        <taxon>Natrinema</taxon>
    </lineage>
</organism>
<name>A0A482Y5B6_9EURY</name>
<dbReference type="EMBL" id="SHMP01000005">
    <property type="protein sequence ID" value="RZV08670.1"/>
    <property type="molecule type" value="Genomic_DNA"/>
</dbReference>
<dbReference type="AlphaFoldDB" id="A0A482Y5B6"/>
<dbReference type="OrthoDB" id="351142at2157"/>
<feature type="compositionally biased region" description="Basic and acidic residues" evidence="1">
    <location>
        <begin position="257"/>
        <end position="270"/>
    </location>
</feature>
<feature type="region of interest" description="Disordered" evidence="1">
    <location>
        <begin position="1"/>
        <end position="105"/>
    </location>
</feature>
<evidence type="ECO:0000313" key="2">
    <source>
        <dbReference type="EMBL" id="RZV08670.1"/>
    </source>
</evidence>
<feature type="region of interest" description="Disordered" evidence="1">
    <location>
        <begin position="257"/>
        <end position="278"/>
    </location>
</feature>